<dbReference type="OrthoDB" id="2611969at2759"/>
<reference evidence="2" key="2">
    <citation type="submission" date="2015-01" db="EMBL/GenBank/DDBJ databases">
        <title>Evolutionary Origins and Diversification of the Mycorrhizal Mutualists.</title>
        <authorList>
            <consortium name="DOE Joint Genome Institute"/>
            <consortium name="Mycorrhizal Genomics Consortium"/>
            <person name="Kohler A."/>
            <person name="Kuo A."/>
            <person name="Nagy L.G."/>
            <person name="Floudas D."/>
            <person name="Copeland A."/>
            <person name="Barry K.W."/>
            <person name="Cichocki N."/>
            <person name="Veneault-Fourrey C."/>
            <person name="LaButti K."/>
            <person name="Lindquist E.A."/>
            <person name="Lipzen A."/>
            <person name="Lundell T."/>
            <person name="Morin E."/>
            <person name="Murat C."/>
            <person name="Riley R."/>
            <person name="Ohm R."/>
            <person name="Sun H."/>
            <person name="Tunlid A."/>
            <person name="Henrissat B."/>
            <person name="Grigoriev I.V."/>
            <person name="Hibbett D.S."/>
            <person name="Martin F."/>
        </authorList>
    </citation>
    <scope>NUCLEOTIDE SEQUENCE [LARGE SCALE GENOMIC DNA]</scope>
    <source>
        <strain evidence="2">UH-Slu-Lm8-n1</strain>
    </source>
</reference>
<dbReference type="EMBL" id="KN835336">
    <property type="protein sequence ID" value="KIK39583.1"/>
    <property type="molecule type" value="Genomic_DNA"/>
</dbReference>
<proteinExistence type="predicted"/>
<protein>
    <submittedName>
        <fullName evidence="1">Uncharacterized protein</fullName>
    </submittedName>
</protein>
<sequence length="156" mass="17890">MRSSLATWYKTTESLLDYCKPLLEYGDAEDSEQLAFLRGMNAAVHFLKERVVHDDPNSVALAAECSHQLGKLHYRLLDKEQRAKNLNDQSWSKRLEVMEFQEQRKLKNSLKDNTGELETDKVIYQEGVGFNLDCISTRLLHLAKACPPELHITIPS</sequence>
<dbReference type="InParanoid" id="A0A0D0B6Y4"/>
<organism evidence="1 2">
    <name type="scientific">Suillus luteus UH-Slu-Lm8-n1</name>
    <dbReference type="NCBI Taxonomy" id="930992"/>
    <lineage>
        <taxon>Eukaryota</taxon>
        <taxon>Fungi</taxon>
        <taxon>Dikarya</taxon>
        <taxon>Basidiomycota</taxon>
        <taxon>Agaricomycotina</taxon>
        <taxon>Agaricomycetes</taxon>
        <taxon>Agaricomycetidae</taxon>
        <taxon>Boletales</taxon>
        <taxon>Suillineae</taxon>
        <taxon>Suillaceae</taxon>
        <taxon>Suillus</taxon>
    </lineage>
</organism>
<evidence type="ECO:0000313" key="2">
    <source>
        <dbReference type="Proteomes" id="UP000054485"/>
    </source>
</evidence>
<gene>
    <name evidence="1" type="ORF">CY34DRAFT_808100</name>
</gene>
<keyword evidence="2" id="KW-1185">Reference proteome</keyword>
<reference evidence="1 2" key="1">
    <citation type="submission" date="2014-04" db="EMBL/GenBank/DDBJ databases">
        <authorList>
            <consortium name="DOE Joint Genome Institute"/>
            <person name="Kuo A."/>
            <person name="Ruytinx J."/>
            <person name="Rineau F."/>
            <person name="Colpaert J."/>
            <person name="Kohler A."/>
            <person name="Nagy L.G."/>
            <person name="Floudas D."/>
            <person name="Copeland A."/>
            <person name="Barry K.W."/>
            <person name="Cichocki N."/>
            <person name="Veneault-Fourrey C."/>
            <person name="LaButti K."/>
            <person name="Lindquist E.A."/>
            <person name="Lipzen A."/>
            <person name="Lundell T."/>
            <person name="Morin E."/>
            <person name="Murat C."/>
            <person name="Sun H."/>
            <person name="Tunlid A."/>
            <person name="Henrissat B."/>
            <person name="Grigoriev I.V."/>
            <person name="Hibbett D.S."/>
            <person name="Martin F."/>
            <person name="Nordberg H.P."/>
            <person name="Cantor M.N."/>
            <person name="Hua S.X."/>
        </authorList>
    </citation>
    <scope>NUCLEOTIDE SEQUENCE [LARGE SCALE GENOMIC DNA]</scope>
    <source>
        <strain evidence="1 2">UH-Slu-Lm8-n1</strain>
    </source>
</reference>
<evidence type="ECO:0000313" key="1">
    <source>
        <dbReference type="EMBL" id="KIK39583.1"/>
    </source>
</evidence>
<dbReference type="Proteomes" id="UP000054485">
    <property type="component" value="Unassembled WGS sequence"/>
</dbReference>
<accession>A0A0D0B6Y4</accession>
<dbReference type="AlphaFoldDB" id="A0A0D0B6Y4"/>
<dbReference type="HOGENOM" id="CLU_1687876_0_0_1"/>
<name>A0A0D0B6Y4_9AGAM</name>